<keyword evidence="4" id="KW-1185">Reference proteome</keyword>
<feature type="transmembrane region" description="Helical" evidence="2">
    <location>
        <begin position="129"/>
        <end position="147"/>
    </location>
</feature>
<evidence type="ECO:0000313" key="3">
    <source>
        <dbReference type="EMBL" id="RAL51653.1"/>
    </source>
</evidence>
<dbReference type="EMBL" id="NQVE01000046">
    <property type="protein sequence ID" value="RAL51653.1"/>
    <property type="molecule type" value="Genomic_DNA"/>
</dbReference>
<reference evidence="3 4" key="1">
    <citation type="submission" date="2018-06" db="EMBL/GenBank/DDBJ databases">
        <title>The Genome of Cuscuta australis (Dodder) Provides Insight into the Evolution of Plant Parasitism.</title>
        <authorList>
            <person name="Liu H."/>
        </authorList>
    </citation>
    <scope>NUCLEOTIDE SEQUENCE [LARGE SCALE GENOMIC DNA]</scope>
    <source>
        <strain evidence="4">cv. Yunnan</strain>
        <tissue evidence="3">Vines</tissue>
    </source>
</reference>
<keyword evidence="2" id="KW-1133">Transmembrane helix</keyword>
<dbReference type="PANTHER" id="PTHR36737">
    <property type="entry name" value="EXPRESSED PROTEIN"/>
    <property type="match status" value="1"/>
</dbReference>
<organism evidence="3 4">
    <name type="scientific">Cuscuta australis</name>
    <dbReference type="NCBI Taxonomy" id="267555"/>
    <lineage>
        <taxon>Eukaryota</taxon>
        <taxon>Viridiplantae</taxon>
        <taxon>Streptophyta</taxon>
        <taxon>Embryophyta</taxon>
        <taxon>Tracheophyta</taxon>
        <taxon>Spermatophyta</taxon>
        <taxon>Magnoliopsida</taxon>
        <taxon>eudicotyledons</taxon>
        <taxon>Gunneridae</taxon>
        <taxon>Pentapetalae</taxon>
        <taxon>asterids</taxon>
        <taxon>lamiids</taxon>
        <taxon>Solanales</taxon>
        <taxon>Convolvulaceae</taxon>
        <taxon>Cuscuteae</taxon>
        <taxon>Cuscuta</taxon>
        <taxon>Cuscuta subgen. Grammica</taxon>
        <taxon>Cuscuta sect. Cleistogrammica</taxon>
    </lineage>
</organism>
<proteinExistence type="predicted"/>
<sequence length="160" mass="17562">MSKRGSGAPLQKDAPWRAASGASSIPKIHHPPLIRIPQNAYSDYALSVMKHPDPIGGGLGMEAVVEAAGPDCIVPGQTVPIRLLGLKVWPIEMDLKFMEPVGRQLNSIGKVKKMKINTLCLLNFPNKSVLIAMFLLLLKLIACTYFIQMRPHQTKTIQLL</sequence>
<dbReference type="PANTHER" id="PTHR36737:SF1">
    <property type="entry name" value="EXPRESSED PROTEIN"/>
    <property type="match status" value="1"/>
</dbReference>
<gene>
    <name evidence="3" type="ORF">DM860_010371</name>
</gene>
<evidence type="ECO:0000313" key="4">
    <source>
        <dbReference type="Proteomes" id="UP000249390"/>
    </source>
</evidence>
<dbReference type="Proteomes" id="UP000249390">
    <property type="component" value="Unassembled WGS sequence"/>
</dbReference>
<keyword evidence="2" id="KW-0812">Transmembrane</keyword>
<evidence type="ECO:0000256" key="1">
    <source>
        <dbReference type="SAM" id="MobiDB-lite"/>
    </source>
</evidence>
<dbReference type="GO" id="GO:0009941">
    <property type="term" value="C:chloroplast envelope"/>
    <property type="evidence" value="ECO:0007669"/>
    <property type="project" value="TreeGrafter"/>
</dbReference>
<feature type="region of interest" description="Disordered" evidence="1">
    <location>
        <begin position="1"/>
        <end position="23"/>
    </location>
</feature>
<keyword evidence="2" id="KW-0472">Membrane</keyword>
<dbReference type="AlphaFoldDB" id="A0A328E5C2"/>
<name>A0A328E5C2_9ASTE</name>
<protein>
    <submittedName>
        <fullName evidence="3">Uncharacterized protein</fullName>
    </submittedName>
</protein>
<accession>A0A328E5C2</accession>
<comment type="caution">
    <text evidence="3">The sequence shown here is derived from an EMBL/GenBank/DDBJ whole genome shotgun (WGS) entry which is preliminary data.</text>
</comment>
<evidence type="ECO:0000256" key="2">
    <source>
        <dbReference type="SAM" id="Phobius"/>
    </source>
</evidence>